<feature type="coiled-coil region" evidence="2">
    <location>
        <begin position="142"/>
        <end position="187"/>
    </location>
</feature>
<evidence type="ECO:0000313" key="5">
    <source>
        <dbReference type="Proteomes" id="UP000076503"/>
    </source>
</evidence>
<dbReference type="GO" id="GO:0000160">
    <property type="term" value="P:phosphorelay signal transduction system"/>
    <property type="evidence" value="ECO:0007669"/>
    <property type="project" value="InterPro"/>
</dbReference>
<dbReference type="InterPro" id="IPR001789">
    <property type="entry name" value="Sig_transdc_resp-reg_receiver"/>
</dbReference>
<keyword evidence="1" id="KW-0597">Phosphoprotein</keyword>
<dbReference type="PANTHER" id="PTHR43228:SF1">
    <property type="entry name" value="TWO-COMPONENT RESPONSE REGULATOR ARR22"/>
    <property type="match status" value="1"/>
</dbReference>
<name>A0A167EM72_9GAMM</name>
<dbReference type="SMART" id="SM00448">
    <property type="entry name" value="REC"/>
    <property type="match status" value="1"/>
</dbReference>
<protein>
    <recommendedName>
        <fullName evidence="3">Response regulatory domain-containing protein</fullName>
    </recommendedName>
</protein>
<gene>
    <name evidence="4" type="ORF">N476_15010</name>
</gene>
<dbReference type="CDD" id="cd17546">
    <property type="entry name" value="REC_hyHK_CKI1_RcsC-like"/>
    <property type="match status" value="1"/>
</dbReference>
<feature type="modified residue" description="4-aspartylphosphate" evidence="1">
    <location>
        <position position="324"/>
    </location>
</feature>
<dbReference type="PANTHER" id="PTHR43228">
    <property type="entry name" value="TWO-COMPONENT RESPONSE REGULATOR"/>
    <property type="match status" value="1"/>
</dbReference>
<evidence type="ECO:0000256" key="2">
    <source>
        <dbReference type="SAM" id="Coils"/>
    </source>
</evidence>
<reference evidence="4 5" key="1">
    <citation type="submission" date="2013-07" db="EMBL/GenBank/DDBJ databases">
        <title>Comparative Genomic and Metabolomic Analysis of Twelve Strains of Pseudoalteromonas luteoviolacea.</title>
        <authorList>
            <person name="Vynne N.G."/>
            <person name="Mansson M."/>
            <person name="Gram L."/>
        </authorList>
    </citation>
    <scope>NUCLEOTIDE SEQUENCE [LARGE SCALE GENOMIC DNA]</scope>
    <source>
        <strain evidence="4 5">H33</strain>
    </source>
</reference>
<dbReference type="SUPFAM" id="SSF52172">
    <property type="entry name" value="CheY-like"/>
    <property type="match status" value="1"/>
</dbReference>
<sequence length="395" mass="44748">MASNNRIAKRHPSVLLLAHREDDVQGVAELIAEQTDDFRCLIVRKTALDDIQQLAPKVLLFALSDVKKSICLYNLLIKENRLIKNHYSVLLCSNKESGVAFKCCLKNLFDSYFVYQPLYEKFRLQLIVYDGLKQFANSDTYIESLDAIVQNQNEELNDLIETGLGYKTSLVDEINKHKEEVNSINQNILSQLPDSMHKQLMSELNESHIQPLLNALESSISEKLMGLVDGLKQSQNLNSQLINQLQQPLQSRQSIQNEVTTSNNFLNNDSSTQHSILLVEDNHIYREMISDVLSNVGYEIEQVDDGLAAIKKIKLTQYDLIVMDLFLPNLDGLNTTKHIRNVGKNIKTPVIALTGNKNKQLVKKWAEHGLDGYILKPSTKQEILAVVNKAIGHQL</sequence>
<evidence type="ECO:0000259" key="3">
    <source>
        <dbReference type="PROSITE" id="PS50110"/>
    </source>
</evidence>
<evidence type="ECO:0000256" key="1">
    <source>
        <dbReference type="PROSITE-ProRule" id="PRU00169"/>
    </source>
</evidence>
<dbReference type="RefSeq" id="WP_063361717.1">
    <property type="nucleotide sequence ID" value="NZ_AUXZ01000070.1"/>
</dbReference>
<dbReference type="Gene3D" id="3.40.50.2300">
    <property type="match status" value="1"/>
</dbReference>
<dbReference type="Pfam" id="PF00072">
    <property type="entry name" value="Response_reg"/>
    <property type="match status" value="1"/>
</dbReference>
<keyword evidence="2" id="KW-0175">Coiled coil</keyword>
<dbReference type="InterPro" id="IPR011006">
    <property type="entry name" value="CheY-like_superfamily"/>
</dbReference>
<dbReference type="PATRIC" id="fig|1365251.3.peg.2222"/>
<evidence type="ECO:0000313" key="4">
    <source>
        <dbReference type="EMBL" id="KZN50950.1"/>
    </source>
</evidence>
<feature type="domain" description="Response regulatory" evidence="3">
    <location>
        <begin position="275"/>
        <end position="391"/>
    </location>
</feature>
<dbReference type="AlphaFoldDB" id="A0A167EM72"/>
<comment type="caution">
    <text evidence="4">The sequence shown here is derived from an EMBL/GenBank/DDBJ whole genome shotgun (WGS) entry which is preliminary data.</text>
</comment>
<accession>A0A167EM72</accession>
<dbReference type="OrthoDB" id="9802426at2"/>
<dbReference type="Proteomes" id="UP000076503">
    <property type="component" value="Unassembled WGS sequence"/>
</dbReference>
<dbReference type="EMBL" id="AUXZ01000070">
    <property type="protein sequence ID" value="KZN50950.1"/>
    <property type="molecule type" value="Genomic_DNA"/>
</dbReference>
<dbReference type="InterPro" id="IPR052048">
    <property type="entry name" value="ST_Response_Regulator"/>
</dbReference>
<proteinExistence type="predicted"/>
<organism evidence="4 5">
    <name type="scientific">Pseudoalteromonas luteoviolacea H33</name>
    <dbReference type="NCBI Taxonomy" id="1365251"/>
    <lineage>
        <taxon>Bacteria</taxon>
        <taxon>Pseudomonadati</taxon>
        <taxon>Pseudomonadota</taxon>
        <taxon>Gammaproteobacteria</taxon>
        <taxon>Alteromonadales</taxon>
        <taxon>Pseudoalteromonadaceae</taxon>
        <taxon>Pseudoalteromonas</taxon>
    </lineage>
</organism>
<dbReference type="PROSITE" id="PS50110">
    <property type="entry name" value="RESPONSE_REGULATORY"/>
    <property type="match status" value="1"/>
</dbReference>